<comment type="caution">
    <text evidence="1">The sequence shown here is derived from an EMBL/GenBank/DDBJ whole genome shotgun (WGS) entry which is preliminary data.</text>
</comment>
<dbReference type="PANTHER" id="PTHR12993">
    <property type="entry name" value="N-ACETYLGLUCOSAMINYL-PHOSPHATIDYLINOSITOL DE-N-ACETYLASE-RELATED"/>
    <property type="match status" value="1"/>
</dbReference>
<dbReference type="PANTHER" id="PTHR12993:SF30">
    <property type="entry name" value="N-ACETYL-ALPHA-D-GLUCOSAMINYL L-MALATE DEACETYLASE 1"/>
    <property type="match status" value="1"/>
</dbReference>
<dbReference type="STRING" id="1802223.A2358_03885"/>
<dbReference type="EMBL" id="MHPJ01000009">
    <property type="protein sequence ID" value="OGZ79097.1"/>
    <property type="molecule type" value="Genomic_DNA"/>
</dbReference>
<dbReference type="Gene3D" id="3.40.50.10320">
    <property type="entry name" value="LmbE-like"/>
    <property type="match status" value="1"/>
</dbReference>
<dbReference type="Pfam" id="PF02585">
    <property type="entry name" value="PIG-L"/>
    <property type="match status" value="1"/>
</dbReference>
<dbReference type="Proteomes" id="UP000178650">
    <property type="component" value="Unassembled WGS sequence"/>
</dbReference>
<evidence type="ECO:0000313" key="2">
    <source>
        <dbReference type="Proteomes" id="UP000178650"/>
    </source>
</evidence>
<accession>A0A1G2IWY4</accession>
<evidence type="ECO:0008006" key="3">
    <source>
        <dbReference type="Google" id="ProtNLM"/>
    </source>
</evidence>
<dbReference type="SUPFAM" id="SSF102588">
    <property type="entry name" value="LmbE-like"/>
    <property type="match status" value="1"/>
</dbReference>
<evidence type="ECO:0000313" key="1">
    <source>
        <dbReference type="EMBL" id="OGZ79097.1"/>
    </source>
</evidence>
<dbReference type="InterPro" id="IPR024078">
    <property type="entry name" value="LmbE-like_dom_sf"/>
</dbReference>
<dbReference type="GO" id="GO:0016811">
    <property type="term" value="F:hydrolase activity, acting on carbon-nitrogen (but not peptide) bonds, in linear amides"/>
    <property type="evidence" value="ECO:0007669"/>
    <property type="project" value="TreeGrafter"/>
</dbReference>
<sequence>MKKEILNKKPVLLAVMAHPDDAELKCYGTLCKYSEMGFDCVLLIICSGENGISLNDKKNLNVKSIPKNVRLEETITAFKNTSVHIDTLNFDDGNIFFGRKLIEVIEQKMREYKPEIVIAQYGDSLGVDHQDHGNAGRATVNCATRLDFVKKILLCEPLMTLRSEFTPNYFIDITKYFPKKIKALASHKSQEGRYYLEEEYHNTKADFYATSVSYNKAREGNKYEAFKVIYQLDD</sequence>
<dbReference type="AlphaFoldDB" id="A0A1G2IWY4"/>
<reference evidence="1 2" key="1">
    <citation type="journal article" date="2016" name="Nat. Commun.">
        <title>Thousands of microbial genomes shed light on interconnected biogeochemical processes in an aquifer system.</title>
        <authorList>
            <person name="Anantharaman K."/>
            <person name="Brown C.T."/>
            <person name="Hug L.A."/>
            <person name="Sharon I."/>
            <person name="Castelle C.J."/>
            <person name="Probst A.J."/>
            <person name="Thomas B.C."/>
            <person name="Singh A."/>
            <person name="Wilkins M.J."/>
            <person name="Karaoz U."/>
            <person name="Brodie E.L."/>
            <person name="Williams K.H."/>
            <person name="Hubbard S.S."/>
            <person name="Banfield J.F."/>
        </authorList>
    </citation>
    <scope>NUCLEOTIDE SEQUENCE [LARGE SCALE GENOMIC DNA]</scope>
</reference>
<gene>
    <name evidence="1" type="ORF">A2358_03885</name>
</gene>
<organism evidence="1 2">
    <name type="scientific">Candidatus Staskawiczbacteria bacterium RIFOXYB1_FULL_37_44</name>
    <dbReference type="NCBI Taxonomy" id="1802223"/>
    <lineage>
        <taxon>Bacteria</taxon>
        <taxon>Candidatus Staskawicziibacteriota</taxon>
    </lineage>
</organism>
<name>A0A1G2IWY4_9BACT</name>
<proteinExistence type="predicted"/>
<dbReference type="InterPro" id="IPR003737">
    <property type="entry name" value="GlcNAc_PI_deacetylase-related"/>
</dbReference>
<protein>
    <recommendedName>
        <fullName evidence="3">GlcNAc-PI de-N-acetylase</fullName>
    </recommendedName>
</protein>